<reference evidence="2" key="1">
    <citation type="submission" date="2022-09" db="EMBL/GenBank/DDBJ databases">
        <title>Fusarium specimens isolated from Avocado Roots.</title>
        <authorList>
            <person name="Stajich J."/>
            <person name="Roper C."/>
            <person name="Heimlech-Rivalta G."/>
        </authorList>
    </citation>
    <scope>NUCLEOTIDE SEQUENCE</scope>
    <source>
        <strain evidence="2">CF00136</strain>
    </source>
</reference>
<keyword evidence="3" id="KW-1185">Reference proteome</keyword>
<feature type="compositionally biased region" description="Basic and acidic residues" evidence="1">
    <location>
        <begin position="143"/>
        <end position="158"/>
    </location>
</feature>
<proteinExistence type="predicted"/>
<evidence type="ECO:0000313" key="3">
    <source>
        <dbReference type="Proteomes" id="UP001152049"/>
    </source>
</evidence>
<dbReference type="Proteomes" id="UP001152049">
    <property type="component" value="Unassembled WGS sequence"/>
</dbReference>
<dbReference type="EMBL" id="JAOQAZ010000027">
    <property type="protein sequence ID" value="KAJ4251894.1"/>
    <property type="molecule type" value="Genomic_DNA"/>
</dbReference>
<organism evidence="2 3">
    <name type="scientific">Fusarium torreyae</name>
    <dbReference type="NCBI Taxonomy" id="1237075"/>
    <lineage>
        <taxon>Eukaryota</taxon>
        <taxon>Fungi</taxon>
        <taxon>Dikarya</taxon>
        <taxon>Ascomycota</taxon>
        <taxon>Pezizomycotina</taxon>
        <taxon>Sordariomycetes</taxon>
        <taxon>Hypocreomycetidae</taxon>
        <taxon>Hypocreales</taxon>
        <taxon>Nectriaceae</taxon>
        <taxon>Fusarium</taxon>
    </lineage>
</organism>
<gene>
    <name evidence="2" type="ORF">NW762_011191</name>
</gene>
<comment type="caution">
    <text evidence="2">The sequence shown here is derived from an EMBL/GenBank/DDBJ whole genome shotgun (WGS) entry which is preliminary data.</text>
</comment>
<feature type="region of interest" description="Disordered" evidence="1">
    <location>
        <begin position="213"/>
        <end position="239"/>
    </location>
</feature>
<evidence type="ECO:0000313" key="2">
    <source>
        <dbReference type="EMBL" id="KAJ4251894.1"/>
    </source>
</evidence>
<feature type="compositionally biased region" description="Acidic residues" evidence="1">
    <location>
        <begin position="121"/>
        <end position="142"/>
    </location>
</feature>
<evidence type="ECO:0000256" key="1">
    <source>
        <dbReference type="SAM" id="MobiDB-lite"/>
    </source>
</evidence>
<feature type="compositionally biased region" description="Basic and acidic residues" evidence="1">
    <location>
        <begin position="170"/>
        <end position="183"/>
    </location>
</feature>
<protein>
    <submittedName>
        <fullName evidence="2">Uncharacterized protein</fullName>
    </submittedName>
</protein>
<sequence length="239" mass="27265">MAWEKRFSDLEKGFLTMEKSFSIMGERFLVMHKTFSTMTKEQTTSSFPPQNEDLIRRVQELEKENRLLRDNQRDNPVSDVVSRQQRHDLRDNGDLGDDDDTQQEVQSENGYVPESDTGLEREEEDMVDYDLDSQDSSDDPEIEDTHQSRPESHGESSHRSSRSPTGESGHITDKRGGEAELSPKKKTLHCTDLNEDVTHGPSLVILDITLETEEKHSVGGEEKLAKSTSRQEHSETLMT</sequence>
<feature type="region of interest" description="Disordered" evidence="1">
    <location>
        <begin position="65"/>
        <end position="195"/>
    </location>
</feature>
<accession>A0A9W8VCP3</accession>
<name>A0A9W8VCP3_9HYPO</name>
<dbReference type="AlphaFoldDB" id="A0A9W8VCP3"/>